<reference evidence="2 3" key="1">
    <citation type="submission" date="2013-11" db="EMBL/GenBank/DDBJ databases">
        <title>The Genome Sequence of Phytophthora parasitica P1976.</title>
        <authorList>
            <consortium name="The Broad Institute Genomics Platform"/>
            <person name="Russ C."/>
            <person name="Tyler B."/>
            <person name="Panabieres F."/>
            <person name="Shan W."/>
            <person name="Tripathy S."/>
            <person name="Grunwald N."/>
            <person name="Machado M."/>
            <person name="Johnson C.S."/>
            <person name="Walker B."/>
            <person name="Young S."/>
            <person name="Zeng Q."/>
            <person name="Gargeya S."/>
            <person name="Fitzgerald M."/>
            <person name="Haas B."/>
            <person name="Abouelleil A."/>
            <person name="Allen A.W."/>
            <person name="Alvarado L."/>
            <person name="Arachchi H.M."/>
            <person name="Berlin A.M."/>
            <person name="Chapman S.B."/>
            <person name="Gainer-Dewar J."/>
            <person name="Goldberg J."/>
            <person name="Griggs A."/>
            <person name="Gujja S."/>
            <person name="Hansen M."/>
            <person name="Howarth C."/>
            <person name="Imamovic A."/>
            <person name="Ireland A."/>
            <person name="Larimer J."/>
            <person name="McCowan C."/>
            <person name="Murphy C."/>
            <person name="Pearson M."/>
            <person name="Poon T.W."/>
            <person name="Priest M."/>
            <person name="Roberts A."/>
            <person name="Saif S."/>
            <person name="Shea T."/>
            <person name="Sisk P."/>
            <person name="Sykes S."/>
            <person name="Wortman J."/>
            <person name="Nusbaum C."/>
            <person name="Birren B."/>
        </authorList>
    </citation>
    <scope>NUCLEOTIDE SEQUENCE [LARGE SCALE GENOMIC DNA]</scope>
    <source>
        <strain evidence="2 3">P1976</strain>
    </source>
</reference>
<evidence type="ECO:0000313" key="2">
    <source>
        <dbReference type="EMBL" id="ETO83197.1"/>
    </source>
</evidence>
<accession>A0A081AWD6</accession>
<comment type="caution">
    <text evidence="2">The sequence shown here is derived from an EMBL/GenBank/DDBJ whole genome shotgun (WGS) entry which is preliminary data.</text>
</comment>
<gene>
    <name evidence="2" type="ORF">F444_02709</name>
</gene>
<evidence type="ECO:0000313" key="3">
    <source>
        <dbReference type="Proteomes" id="UP000028582"/>
    </source>
</evidence>
<protein>
    <submittedName>
        <fullName evidence="2">Uncharacterized protein</fullName>
    </submittedName>
</protein>
<name>A0A081AWD6_PHYNI</name>
<organism evidence="2 3">
    <name type="scientific">Phytophthora nicotianae P1976</name>
    <dbReference type="NCBI Taxonomy" id="1317066"/>
    <lineage>
        <taxon>Eukaryota</taxon>
        <taxon>Sar</taxon>
        <taxon>Stramenopiles</taxon>
        <taxon>Oomycota</taxon>
        <taxon>Peronosporomycetes</taxon>
        <taxon>Peronosporales</taxon>
        <taxon>Peronosporaceae</taxon>
        <taxon>Phytophthora</taxon>
    </lineage>
</organism>
<dbReference type="EMBL" id="ANJA01000528">
    <property type="protein sequence ID" value="ETO83197.1"/>
    <property type="molecule type" value="Genomic_DNA"/>
</dbReference>
<feature type="compositionally biased region" description="Polar residues" evidence="1">
    <location>
        <begin position="98"/>
        <end position="126"/>
    </location>
</feature>
<feature type="region of interest" description="Disordered" evidence="1">
    <location>
        <begin position="93"/>
        <end position="126"/>
    </location>
</feature>
<dbReference type="Proteomes" id="UP000028582">
    <property type="component" value="Unassembled WGS sequence"/>
</dbReference>
<dbReference type="AlphaFoldDB" id="A0A081AWD6"/>
<sequence length="157" mass="17371">MPDRHGGTPARSSELLLTQPELLAGFGSRFGRPLLSTFNKQGIARFMYNGSIKVAAVNIQAGGDAATWTEPFRETPRGLFRDERENPTYVDVGEKSVGHSSRTLLKSNAPKQQSKVRTSANLGNDSRSQRVPLLHFTSHCAPRVVEQWLLRRHSTAS</sequence>
<evidence type="ECO:0000256" key="1">
    <source>
        <dbReference type="SAM" id="MobiDB-lite"/>
    </source>
</evidence>
<proteinExistence type="predicted"/>